<evidence type="ECO:0000256" key="1">
    <source>
        <dbReference type="SAM" id="MobiDB-lite"/>
    </source>
</evidence>
<sequence length="930" mass="96242">MSNPIQTLKRNSLSLSIATALGGLALVSTGAQAAAPAAGTNISNIATATYSDGSTTRTVTSNEVKTTVTQVGSFRLETNVSTSANQNSEVQFQHTLYNDGNGTDTFTIDLANKTGDDWDFSNIKVFLDTDGDGKADSNTALELGATGTVVTVAAGGKVNLIVVATTAGSVSNATAGQLELSATSKIISADVTATAKDKTKSNIDTATITAGAVFAVEKKASVNEVNVKTAAQKILYTLSYRNKGNDKGDLIIDDTLNANLAFRPTGTNDANFADHVVKLNGSVLAYVKTPTGSETASYYTYDSATKKLRFVIKNVERNTDGNITFESDVKAGTAPGTVPNTAMYDSDGPDPSGKIDPDVPTNNTEIKVASTNTGVINDAEKKKDKTGNDDTITAASVAQGSSVKFGSGTENTGLEVIYVHNNGDTTDTFTVELDALSNLPVGTTVTFLQPNGTPLTSTVGNAKDTGPIAVGGSYQLIAVVNLPPEFSGTQVNGKDIQAVVKITSTKDASQTDPITLKISEVTKNSVDLSNGKGNKDGKDDAGEKTGEGQNTSYTVDKLTANPGQTVTFPIAVTNHGSSTDNYNLTTDLPSDWKVEFFTADSTGTCTGTAPISNTGDVEPGAAQTQYFCAKVTPPANAPAGDKDITFTVSSVATKLSDTMKDQVVVNAVRNLTLVTGQESSVAPGGTVTYEHTLTNLGNVTEGSAAGTLYLDITQDDATAGFTTTVYVDTNSNGVLDSADAVLTAAEKNDLGAALAGLAQNESVKLWVKVQAPSTATNGLVDVSTIKVYADGKISTIDPAAAVSNKDRTTVTAGQVRLEKTQALDAKCDGKSVGTFGTATLAAKPGECVVYQIKAINDGKAEVTNVQITDAVPAYTTGTSPTTATNISFVPASTETPAPTYTLNGKQLSVSPFKLQPNQNAILQFTVEVDK</sequence>
<protein>
    <submittedName>
        <fullName evidence="4">DUF11 domain-containing protein</fullName>
    </submittedName>
</protein>
<organism evidence="4 5">
    <name type="scientific">Acinetobacter cumulans</name>
    <dbReference type="NCBI Taxonomy" id="2136182"/>
    <lineage>
        <taxon>Bacteria</taxon>
        <taxon>Pseudomonadati</taxon>
        <taxon>Pseudomonadota</taxon>
        <taxon>Gammaproteobacteria</taxon>
        <taxon>Moraxellales</taxon>
        <taxon>Moraxellaceae</taxon>
        <taxon>Acinetobacter</taxon>
    </lineage>
</organism>
<evidence type="ECO:0000313" key="4">
    <source>
        <dbReference type="EMBL" id="RKG49048.1"/>
    </source>
</evidence>
<accession>A0A3A8FRP0</accession>
<name>A0A3A8FRP0_9GAMM</name>
<feature type="compositionally biased region" description="Basic and acidic residues" evidence="1">
    <location>
        <begin position="533"/>
        <end position="546"/>
    </location>
</feature>
<gene>
    <name evidence="4" type="ORF">D7V64_14370</name>
</gene>
<dbReference type="Proteomes" id="UP000281084">
    <property type="component" value="Unassembled WGS sequence"/>
</dbReference>
<feature type="chain" id="PRO_5017371230" evidence="2">
    <location>
        <begin position="34"/>
        <end position="930"/>
    </location>
</feature>
<dbReference type="RefSeq" id="WP_120368131.1">
    <property type="nucleotide sequence ID" value="NZ_RAXZ01000027.1"/>
</dbReference>
<evidence type="ECO:0000313" key="5">
    <source>
        <dbReference type="Proteomes" id="UP000281084"/>
    </source>
</evidence>
<feature type="region of interest" description="Disordered" evidence="1">
    <location>
        <begin position="526"/>
        <end position="551"/>
    </location>
</feature>
<dbReference type="NCBIfam" id="TIGR01451">
    <property type="entry name" value="B_ant_repeat"/>
    <property type="match status" value="1"/>
</dbReference>
<dbReference type="AlphaFoldDB" id="A0A3A8FRP0"/>
<dbReference type="InterPro" id="IPR047589">
    <property type="entry name" value="DUF11_rpt"/>
</dbReference>
<reference evidence="4 5" key="1">
    <citation type="submission" date="2018-09" db="EMBL/GenBank/DDBJ databases">
        <title>The draft genome of Acinetobacter spp. strains.</title>
        <authorList>
            <person name="Qin J."/>
            <person name="Feng Y."/>
            <person name="Zong Z."/>
        </authorList>
    </citation>
    <scope>NUCLEOTIDE SEQUENCE [LARGE SCALE GENOMIC DNA]</scope>
    <source>
        <strain evidence="4 5">WCHAc060002</strain>
    </source>
</reference>
<dbReference type="Pfam" id="PF10633">
    <property type="entry name" value="NPCBM_assoc"/>
    <property type="match status" value="1"/>
</dbReference>
<feature type="domain" description="Alpha-galactosidase NEW3" evidence="3">
    <location>
        <begin position="561"/>
        <end position="649"/>
    </location>
</feature>
<evidence type="ECO:0000259" key="3">
    <source>
        <dbReference type="Pfam" id="PF10633"/>
    </source>
</evidence>
<feature type="signal peptide" evidence="2">
    <location>
        <begin position="1"/>
        <end position="33"/>
    </location>
</feature>
<dbReference type="EMBL" id="RAXZ01000027">
    <property type="protein sequence ID" value="RKG49048.1"/>
    <property type="molecule type" value="Genomic_DNA"/>
</dbReference>
<proteinExistence type="predicted"/>
<dbReference type="InterPro" id="IPR018905">
    <property type="entry name" value="A-galactase_NEW3"/>
</dbReference>
<comment type="caution">
    <text evidence="4">The sequence shown here is derived from an EMBL/GenBank/DDBJ whole genome shotgun (WGS) entry which is preliminary data.</text>
</comment>
<keyword evidence="2" id="KW-0732">Signal</keyword>
<dbReference type="Gene3D" id="2.60.40.10">
    <property type="entry name" value="Immunoglobulins"/>
    <property type="match status" value="1"/>
</dbReference>
<dbReference type="InterPro" id="IPR013783">
    <property type="entry name" value="Ig-like_fold"/>
</dbReference>
<evidence type="ECO:0000256" key="2">
    <source>
        <dbReference type="SAM" id="SignalP"/>
    </source>
</evidence>